<evidence type="ECO:0000256" key="2">
    <source>
        <dbReference type="ARBA" id="ARBA00022801"/>
    </source>
</evidence>
<proteinExistence type="inferred from homology"/>
<keyword evidence="6" id="KW-0732">Signal</keyword>
<dbReference type="GO" id="GO:0052689">
    <property type="term" value="F:carboxylic ester hydrolase activity"/>
    <property type="evidence" value="ECO:0007669"/>
    <property type="project" value="TreeGrafter"/>
</dbReference>
<dbReference type="InterPro" id="IPR002018">
    <property type="entry name" value="CarbesteraseB"/>
</dbReference>
<evidence type="ECO:0000259" key="7">
    <source>
        <dbReference type="Pfam" id="PF00135"/>
    </source>
</evidence>
<evidence type="ECO:0000313" key="8">
    <source>
        <dbReference type="EMBL" id="WFD23382.1"/>
    </source>
</evidence>
<gene>
    <name evidence="8" type="ORF">MEQU1_002071</name>
</gene>
<evidence type="ECO:0000256" key="1">
    <source>
        <dbReference type="ARBA" id="ARBA00005964"/>
    </source>
</evidence>
<dbReference type="Pfam" id="PF00135">
    <property type="entry name" value="COesterase"/>
    <property type="match status" value="1"/>
</dbReference>
<comment type="catalytic activity">
    <reaction evidence="3">
        <text>a diacylglycerol + H2O = a monoacylglycerol + a fatty acid + H(+)</text>
        <dbReference type="Rhea" id="RHEA:32731"/>
        <dbReference type="ChEBI" id="CHEBI:15377"/>
        <dbReference type="ChEBI" id="CHEBI:15378"/>
        <dbReference type="ChEBI" id="CHEBI:17408"/>
        <dbReference type="ChEBI" id="CHEBI:18035"/>
        <dbReference type="ChEBI" id="CHEBI:28868"/>
    </reaction>
</comment>
<comment type="catalytic activity">
    <reaction evidence="4">
        <text>a monoacylglycerol + H2O = glycerol + a fatty acid + H(+)</text>
        <dbReference type="Rhea" id="RHEA:15245"/>
        <dbReference type="ChEBI" id="CHEBI:15377"/>
        <dbReference type="ChEBI" id="CHEBI:15378"/>
        <dbReference type="ChEBI" id="CHEBI:17408"/>
        <dbReference type="ChEBI" id="CHEBI:17754"/>
        <dbReference type="ChEBI" id="CHEBI:28868"/>
    </reaction>
</comment>
<reference evidence="8" key="1">
    <citation type="submission" date="2023-03" db="EMBL/GenBank/DDBJ databases">
        <title>Mating type loci evolution in Malassezia.</title>
        <authorList>
            <person name="Coelho M.A."/>
        </authorList>
    </citation>
    <scope>NUCLEOTIDE SEQUENCE</scope>
    <source>
        <strain evidence="8">CBS 12830</strain>
    </source>
</reference>
<dbReference type="Gene3D" id="3.40.50.1820">
    <property type="entry name" value="alpha/beta hydrolase"/>
    <property type="match status" value="2"/>
</dbReference>
<feature type="region of interest" description="Disordered" evidence="5">
    <location>
        <begin position="40"/>
        <end position="77"/>
    </location>
</feature>
<organism evidence="8 9">
    <name type="scientific">Malassezia equina</name>
    <dbReference type="NCBI Taxonomy" id="1381935"/>
    <lineage>
        <taxon>Eukaryota</taxon>
        <taxon>Fungi</taxon>
        <taxon>Dikarya</taxon>
        <taxon>Basidiomycota</taxon>
        <taxon>Ustilaginomycotina</taxon>
        <taxon>Malasseziomycetes</taxon>
        <taxon>Malasseziales</taxon>
        <taxon>Malasseziaceae</taxon>
        <taxon>Malassezia</taxon>
    </lineage>
</organism>
<comment type="similarity">
    <text evidence="1">Belongs to the type-B carboxylesterase/lipase family.</text>
</comment>
<dbReference type="EMBL" id="CP119903">
    <property type="protein sequence ID" value="WFD23382.1"/>
    <property type="molecule type" value="Genomic_DNA"/>
</dbReference>
<feature type="domain" description="Carboxylesterase type B" evidence="7">
    <location>
        <begin position="87"/>
        <end position="436"/>
    </location>
</feature>
<keyword evidence="9" id="KW-1185">Reference proteome</keyword>
<dbReference type="InterPro" id="IPR029058">
    <property type="entry name" value="AB_hydrolase_fold"/>
</dbReference>
<keyword evidence="2" id="KW-0378">Hydrolase</keyword>
<name>A0AAF0EBM4_9BASI</name>
<dbReference type="PANTHER" id="PTHR43918">
    <property type="entry name" value="ACETYLCHOLINESTERASE"/>
    <property type="match status" value="1"/>
</dbReference>
<evidence type="ECO:0000256" key="4">
    <source>
        <dbReference type="ARBA" id="ARBA00048461"/>
    </source>
</evidence>
<evidence type="ECO:0000256" key="5">
    <source>
        <dbReference type="SAM" id="MobiDB-lite"/>
    </source>
</evidence>
<dbReference type="AlphaFoldDB" id="A0AAF0EBM4"/>
<feature type="signal peptide" evidence="6">
    <location>
        <begin position="1"/>
        <end position="25"/>
    </location>
</feature>
<accession>A0AAF0EBM4</accession>
<evidence type="ECO:0000256" key="3">
    <source>
        <dbReference type="ARBA" id="ARBA00047591"/>
    </source>
</evidence>
<evidence type="ECO:0000313" key="9">
    <source>
        <dbReference type="Proteomes" id="UP001214415"/>
    </source>
</evidence>
<evidence type="ECO:0000256" key="6">
    <source>
        <dbReference type="SAM" id="SignalP"/>
    </source>
</evidence>
<dbReference type="InterPro" id="IPR050654">
    <property type="entry name" value="AChE-related_enzymes"/>
</dbReference>
<dbReference type="SUPFAM" id="SSF53474">
    <property type="entry name" value="alpha/beta-Hydrolases"/>
    <property type="match status" value="1"/>
</dbReference>
<dbReference type="Proteomes" id="UP001214415">
    <property type="component" value="Chromosome 4"/>
</dbReference>
<dbReference type="PANTHER" id="PTHR43918:SF4">
    <property type="entry name" value="CARBOXYLIC ESTER HYDROLASE"/>
    <property type="match status" value="1"/>
</dbReference>
<protein>
    <recommendedName>
        <fullName evidence="7">Carboxylesterase type B domain-containing protein</fullName>
    </recommendedName>
</protein>
<sequence length="627" mass="70296">MWATRGSCFTVAFAIIAVVASHVLASNLHGEHRGMARRYQSKLHAHESTIESDSEPAKIAHWSSSEPEHKNKAHLPPNSGKWDEYLVVDVEGGKVRGTYNKTAGAYKWLGVPFGDDTGGSNRFMPPKPAPKWNGIKDASDFAKSCPQHGSGQSVKAISLFGLSPDIFKEELQSEDCLTADIYVGKKHWNNWVKTGGEAKKAPVWLNLYGGSYEWGSSRIETYRADPLVAEEDIIVVNINFRNWIFGNPLSPQLYPTKNKGNPHYKGANPGLNDVDLGIEWVYKNIEKFGGDPEKISMGGTSTGACTSDNWAFAHYQKESSKYINGLILQSGSMTSLGRSFLSEPGDDFTSKHSAWNNVSRVVGCGTDNDEAQFKCMQNKRWQDIMNATFTVNANFILTVDNITAFADYEERLQQKRVVDVPMLIGNNKDEGNAMLIHAAYLTDIVGPIITAEIWVCPASVESRERMALSSPTWRYRFSPAFYIPDMPKSYQQLLTFHGSDTPYAWDTWRPLKYISDGNKDPNPLPFVNFPIPTSDNDVRAPIAKNYKDAMVTFVKDPHKGLYNFRGGWPRYDPNTRSIADIGYNNKPDWRLASSWEVDGLCPLTNPEVKQNVKKWTPLVMKFRGFMV</sequence>
<feature type="chain" id="PRO_5042229362" description="Carboxylesterase type B domain-containing protein" evidence="6">
    <location>
        <begin position="26"/>
        <end position="627"/>
    </location>
</feature>